<proteinExistence type="predicted"/>
<sequence>MNKRTIPAIIVATLAAGATAAAPYYDVNITQQLCTPACVDETPVFTPKFSVKSIANVGTSQYIIVIHVEGVISYIPCNCGSCCTRSQVVSQDFTIPVFSATAINSVNIAVGTVQNGIARVSCCSCSKTFVSDCPVTLTLATT</sequence>
<evidence type="ECO:0000313" key="1">
    <source>
        <dbReference type="EMBL" id="DAE12186.1"/>
    </source>
</evidence>
<protein>
    <submittedName>
        <fullName evidence="1">Uncharacterized protein</fullName>
    </submittedName>
</protein>
<accession>A0A8S5PZ68</accession>
<reference evidence="1" key="1">
    <citation type="journal article" date="2021" name="Proc. Natl. Acad. Sci. U.S.A.">
        <title>A Catalog of Tens of Thousands of Viruses from Human Metagenomes Reveals Hidden Associations with Chronic Diseases.</title>
        <authorList>
            <person name="Tisza M.J."/>
            <person name="Buck C.B."/>
        </authorList>
    </citation>
    <scope>NUCLEOTIDE SEQUENCE</scope>
    <source>
        <strain evidence="1">CtMOb8</strain>
    </source>
</reference>
<organism evidence="1">
    <name type="scientific">Siphoviridae sp. ctMOb8</name>
    <dbReference type="NCBI Taxonomy" id="2825460"/>
    <lineage>
        <taxon>Viruses</taxon>
        <taxon>Duplodnaviria</taxon>
        <taxon>Heunggongvirae</taxon>
        <taxon>Uroviricota</taxon>
        <taxon>Caudoviricetes</taxon>
    </lineage>
</organism>
<name>A0A8S5PZ68_9CAUD</name>
<dbReference type="EMBL" id="BK015544">
    <property type="protein sequence ID" value="DAE12186.1"/>
    <property type="molecule type" value="Genomic_DNA"/>
</dbReference>